<dbReference type="GO" id="GO:0005886">
    <property type="term" value="C:plasma membrane"/>
    <property type="evidence" value="ECO:0007669"/>
    <property type="project" value="TreeGrafter"/>
</dbReference>
<evidence type="ECO:0000313" key="3">
    <source>
        <dbReference type="EMBL" id="BAE66179.1"/>
    </source>
</evidence>
<evidence type="ECO:0000256" key="1">
    <source>
        <dbReference type="ARBA" id="ARBA00022448"/>
    </source>
</evidence>
<dbReference type="InterPro" id="IPR013112">
    <property type="entry name" value="FAD-bd_8"/>
</dbReference>
<dbReference type="EMBL" id="BA000056">
    <property type="protein sequence ID" value="BAE66179.1"/>
    <property type="molecule type" value="Genomic_DNA"/>
</dbReference>
<dbReference type="EMBL" id="AP007175">
    <property type="protein sequence ID" value="BAE66179.1"/>
    <property type="molecule type" value="Genomic_DNA"/>
</dbReference>
<dbReference type="KEGG" id="aor:AO090010000296"/>
<dbReference type="InterPro" id="IPR039261">
    <property type="entry name" value="FNR_nucleotide-bd"/>
</dbReference>
<keyword evidence="1" id="KW-0813">Transport</keyword>
<dbReference type="OMA" id="HEAPDYQ"/>
<gene>
    <name evidence="3" type="ORF">AO090010000296</name>
</gene>
<dbReference type="GO" id="GO:0006826">
    <property type="term" value="P:iron ion transport"/>
    <property type="evidence" value="ECO:0007669"/>
    <property type="project" value="TreeGrafter"/>
</dbReference>
<dbReference type="CDD" id="cd06186">
    <property type="entry name" value="NOX_Duox_like_FAD_NADP"/>
    <property type="match status" value="1"/>
</dbReference>
<accession>Q2TX44</accession>
<keyword evidence="4" id="KW-1185">Reference proteome</keyword>
<evidence type="ECO:0000259" key="2">
    <source>
        <dbReference type="PROSITE" id="PS51384"/>
    </source>
</evidence>
<dbReference type="InterPro" id="IPR017927">
    <property type="entry name" value="FAD-bd_FR_type"/>
</dbReference>
<dbReference type="GeneID" id="5999446"/>
<feature type="domain" description="FAD-binding FR-type" evidence="2">
    <location>
        <begin position="1"/>
        <end position="82"/>
    </location>
</feature>
<dbReference type="AlphaFoldDB" id="Q2TX44"/>
<dbReference type="InterPro" id="IPR051410">
    <property type="entry name" value="Ferric/Cupric_Reductase"/>
</dbReference>
<evidence type="ECO:0000313" key="4">
    <source>
        <dbReference type="Proteomes" id="UP000006564"/>
    </source>
</evidence>
<dbReference type="GO" id="GO:0000293">
    <property type="term" value="F:ferric-chelate reductase activity"/>
    <property type="evidence" value="ECO:0007669"/>
    <property type="project" value="TreeGrafter"/>
</dbReference>
<dbReference type="VEuPathDB" id="FungiDB:AO090010000296"/>
<reference evidence="3 4" key="1">
    <citation type="journal article" date="2005" name="Nature">
        <title>Genome sequencing and analysis of Aspergillus oryzae.</title>
        <authorList>
            <person name="Machida M."/>
            <person name="Asai K."/>
            <person name="Sano M."/>
            <person name="Tanaka T."/>
            <person name="Kumagai T."/>
            <person name="Terai G."/>
            <person name="Kusumoto K."/>
            <person name="Arima T."/>
            <person name="Akita O."/>
            <person name="Kashiwagi Y."/>
            <person name="Abe K."/>
            <person name="Gomi K."/>
            <person name="Horiuchi H."/>
            <person name="Kitamoto K."/>
            <person name="Kobayashi T."/>
            <person name="Takeuchi M."/>
            <person name="Denning D.W."/>
            <person name="Galagan J.E."/>
            <person name="Nierman W.C."/>
            <person name="Yu J."/>
            <person name="Archer D.B."/>
            <person name="Bennett J.W."/>
            <person name="Bhatnagar D."/>
            <person name="Cleveland T.E."/>
            <person name="Fedorova N.D."/>
            <person name="Gotoh O."/>
            <person name="Horikawa H."/>
            <person name="Hosoyama A."/>
            <person name="Ichinomiya M."/>
            <person name="Igarashi R."/>
            <person name="Iwashita K."/>
            <person name="Juvvadi P.R."/>
            <person name="Kato M."/>
            <person name="Kato Y."/>
            <person name="Kin T."/>
            <person name="Kokubun A."/>
            <person name="Maeda H."/>
            <person name="Maeyama N."/>
            <person name="Maruyama J."/>
            <person name="Nagasaki H."/>
            <person name="Nakajima T."/>
            <person name="Oda K."/>
            <person name="Okada K."/>
            <person name="Paulsen I."/>
            <person name="Sakamoto K."/>
            <person name="Sawano T."/>
            <person name="Takahashi M."/>
            <person name="Takase K."/>
            <person name="Terabayashi Y."/>
            <person name="Wortman J."/>
            <person name="Yamada O."/>
            <person name="Yamagata Y."/>
            <person name="Anazawa H."/>
            <person name="Hata Y."/>
            <person name="Koide Y."/>
            <person name="Komori T."/>
            <person name="Koyama Y."/>
            <person name="Minetoki T."/>
            <person name="Suharnan S."/>
            <person name="Tanaka A."/>
            <person name="Isono K."/>
            <person name="Kuhara S."/>
            <person name="Ogasawara N."/>
            <person name="Kikuchi H."/>
        </authorList>
    </citation>
    <scope>NUCLEOTIDE SEQUENCE [LARGE SCALE GENOMIC DNA]</scope>
    <source>
        <strain evidence="4">ATCC 42149 / RIB 40</strain>
    </source>
</reference>
<organism evidence="3 4">
    <name type="scientific">Aspergillus oryzae (strain ATCC 42149 / RIB 40)</name>
    <name type="common">Yellow koji mold</name>
    <dbReference type="NCBI Taxonomy" id="510516"/>
    <lineage>
        <taxon>Eukaryota</taxon>
        <taxon>Fungi</taxon>
        <taxon>Dikarya</taxon>
        <taxon>Ascomycota</taxon>
        <taxon>Pezizomycotina</taxon>
        <taxon>Eurotiomycetes</taxon>
        <taxon>Eurotiomycetidae</taxon>
        <taxon>Eurotiales</taxon>
        <taxon>Aspergillaceae</taxon>
        <taxon>Aspergillus</taxon>
        <taxon>Aspergillus subgen. Circumdati</taxon>
    </lineage>
</organism>
<protein>
    <submittedName>
        <fullName evidence="3">DNA, SC010</fullName>
    </submittedName>
</protein>
<dbReference type="PANTHER" id="PTHR32361:SF26">
    <property type="entry name" value="FAD-BINDING 8 DOMAIN-CONTAINING PROTEIN-RELATED"/>
    <property type="match status" value="1"/>
</dbReference>
<sequence length="200" mass="22818">MRVRPGQYINLWLPSVSLRSWMQTHPFTVTSWSRDHQDTMELLVQPRHGLTADLLRYAPTVAEGSVSFLAFFTGPHGISEHVDRYESVLVIASGFGIATVRRLHLVWQVELISEIIAAQDLLNNLLKDDIMDDGYILNISIYVSSGLERNKVPFGQHKRVFLYQGVPDYRNVISLEASGEQIERLPNIRDEQGRTLVMGW</sequence>
<proteinExistence type="predicted"/>
<name>Q2TX44_ASPOR</name>
<dbReference type="PROSITE" id="PS51384">
    <property type="entry name" value="FAD_FR"/>
    <property type="match status" value="1"/>
</dbReference>
<dbReference type="Gene3D" id="3.40.50.80">
    <property type="entry name" value="Nucleotide-binding domain of ferredoxin-NADP reductase (FNR) module"/>
    <property type="match status" value="1"/>
</dbReference>
<dbReference type="GO" id="GO:0015677">
    <property type="term" value="P:copper ion import"/>
    <property type="evidence" value="ECO:0007669"/>
    <property type="project" value="TreeGrafter"/>
</dbReference>
<dbReference type="Pfam" id="PF08022">
    <property type="entry name" value="FAD_binding_8"/>
    <property type="match status" value="1"/>
</dbReference>
<dbReference type="RefSeq" id="XP_023094125.1">
    <property type="nucleotide sequence ID" value="XM_023233715.1"/>
</dbReference>
<dbReference type="Proteomes" id="UP000006564">
    <property type="component" value="Chromosome 8"/>
</dbReference>
<dbReference type="HOGENOM" id="CLU_073868_1_0_1"/>
<dbReference type="PANTHER" id="PTHR32361">
    <property type="entry name" value="FERRIC/CUPRIC REDUCTASE TRANSMEMBRANE COMPONENT"/>
    <property type="match status" value="1"/>
</dbReference>
<dbReference type="GO" id="GO:0006879">
    <property type="term" value="P:intracellular iron ion homeostasis"/>
    <property type="evidence" value="ECO:0007669"/>
    <property type="project" value="TreeGrafter"/>
</dbReference>